<dbReference type="PANTHER" id="PTHR46825:SF15">
    <property type="entry name" value="BETA-LACTAMASE-RELATED DOMAIN-CONTAINING PROTEIN"/>
    <property type="match status" value="1"/>
</dbReference>
<feature type="chain" id="PRO_5045305432" evidence="1">
    <location>
        <begin position="28"/>
        <end position="525"/>
    </location>
</feature>
<dbReference type="Pfam" id="PF00144">
    <property type="entry name" value="Beta-lactamase"/>
    <property type="match status" value="1"/>
</dbReference>
<gene>
    <name evidence="3" type="ORF">DFR51_0613</name>
</gene>
<feature type="domain" description="Beta-lactamase-related" evidence="2">
    <location>
        <begin position="41"/>
        <end position="377"/>
    </location>
</feature>
<dbReference type="Proteomes" id="UP000276029">
    <property type="component" value="Unassembled WGS sequence"/>
</dbReference>
<reference evidence="3 4" key="1">
    <citation type="submission" date="2018-10" db="EMBL/GenBank/DDBJ databases">
        <title>Genomic Encyclopedia of Type Strains, Phase IV (KMG-IV): sequencing the most valuable type-strain genomes for metagenomic binning, comparative biology and taxonomic classification.</title>
        <authorList>
            <person name="Goeker M."/>
        </authorList>
    </citation>
    <scope>NUCLEOTIDE SEQUENCE [LARGE SCALE GENOMIC DNA]</scope>
    <source>
        <strain evidence="3 4">DSM 19791</strain>
    </source>
</reference>
<dbReference type="EMBL" id="RBWX01000007">
    <property type="protein sequence ID" value="RKS91065.1"/>
    <property type="molecule type" value="Genomic_DNA"/>
</dbReference>
<dbReference type="InterPro" id="IPR050491">
    <property type="entry name" value="AmpC-like"/>
</dbReference>
<dbReference type="InterPro" id="IPR001466">
    <property type="entry name" value="Beta-lactam-related"/>
</dbReference>
<comment type="caution">
    <text evidence="3">The sequence shown here is derived from an EMBL/GenBank/DDBJ whole genome shotgun (WGS) entry which is preliminary data.</text>
</comment>
<sequence>MVHRRMLVRLLTGLPLLLGHAAPVAYAAAPATQETPSFAAFDAYVEQVMRTWRVPGMAIAIVRRDRVLHLRGYGVREEGKGGAVDADTVFAIGSNGKSFTSVTLGALADGGTIDLRAPIVNYLPRFRMQDAYANDNVTFEDALGHRSGLATQSGLGVWYMFGANSDELVASVAHMPPARTFRAGFAYNNTMFAVAAAAASATTGLSYEELVRTKLLQPLRMTRSSSTLDITTRGNVATPHAYVAGVPTPVPYHPVMGASAAGSINSTARDMARYVRMMMNGGSLDGVQVLHPETAARLQQLRHVFVDDEMMDIRQLIGALEDPGRVTNLGYGLGLASMTYNGARYTLHGGAIDGMTSWMAWSPEDDIGFVALTNGGNMAISAGMMFKAVRPLIGLPDVDILARVQPLRKALTAGPSLPEVRERLPAIAPTSALVGAYANRLGAFHVTNRAGAARVRIDRTGYEGALTHLSGGRYAMMWDNPALPVWGFEIELAADGSIGGLRGATFDDIPWFAIDPVFVRQREKP</sequence>
<name>A0ABX9T0Y5_SPHMI</name>
<feature type="signal peptide" evidence="1">
    <location>
        <begin position="1"/>
        <end position="27"/>
    </location>
</feature>
<evidence type="ECO:0000313" key="4">
    <source>
        <dbReference type="Proteomes" id="UP000276029"/>
    </source>
</evidence>
<accession>A0ABX9T0Y5</accession>
<evidence type="ECO:0000259" key="2">
    <source>
        <dbReference type="Pfam" id="PF00144"/>
    </source>
</evidence>
<evidence type="ECO:0000313" key="3">
    <source>
        <dbReference type="EMBL" id="RKS91065.1"/>
    </source>
</evidence>
<protein>
    <submittedName>
        <fullName evidence="3">CubicO group peptidase (Beta-lactamase class C family)</fullName>
    </submittedName>
</protein>
<dbReference type="SUPFAM" id="SSF56601">
    <property type="entry name" value="beta-lactamase/transpeptidase-like"/>
    <property type="match status" value="1"/>
</dbReference>
<proteinExistence type="predicted"/>
<keyword evidence="4" id="KW-1185">Reference proteome</keyword>
<evidence type="ECO:0000256" key="1">
    <source>
        <dbReference type="SAM" id="SignalP"/>
    </source>
</evidence>
<dbReference type="InterPro" id="IPR012338">
    <property type="entry name" value="Beta-lactam/transpept-like"/>
</dbReference>
<keyword evidence="1" id="KW-0732">Signal</keyword>
<dbReference type="PANTHER" id="PTHR46825">
    <property type="entry name" value="D-ALANYL-D-ALANINE-CARBOXYPEPTIDASE/ENDOPEPTIDASE AMPH"/>
    <property type="match status" value="1"/>
</dbReference>
<organism evidence="3 4">
    <name type="scientific">Sphingosinicella microcystinivorans</name>
    <dbReference type="NCBI Taxonomy" id="335406"/>
    <lineage>
        <taxon>Bacteria</taxon>
        <taxon>Pseudomonadati</taxon>
        <taxon>Pseudomonadota</taxon>
        <taxon>Alphaproteobacteria</taxon>
        <taxon>Sphingomonadales</taxon>
        <taxon>Sphingosinicellaceae</taxon>
        <taxon>Sphingosinicella</taxon>
    </lineage>
</organism>
<dbReference type="Gene3D" id="3.40.710.10">
    <property type="entry name" value="DD-peptidase/beta-lactamase superfamily"/>
    <property type="match status" value="1"/>
</dbReference>